<protein>
    <submittedName>
        <fullName evidence="5">Uncharacterized protein</fullName>
    </submittedName>
</protein>
<dbReference type="PROSITE" id="PS50297">
    <property type="entry name" value="ANK_REP_REGION"/>
    <property type="match status" value="3"/>
</dbReference>
<feature type="repeat" description="ANK" evidence="3">
    <location>
        <begin position="34"/>
        <end position="66"/>
    </location>
</feature>
<dbReference type="Pfam" id="PF12796">
    <property type="entry name" value="Ank_2"/>
    <property type="match status" value="1"/>
</dbReference>
<evidence type="ECO:0000313" key="6">
    <source>
        <dbReference type="Proteomes" id="UP001190700"/>
    </source>
</evidence>
<dbReference type="Pfam" id="PF00023">
    <property type="entry name" value="Ank"/>
    <property type="match status" value="1"/>
</dbReference>
<accession>A0AAE0LD39</accession>
<keyword evidence="4" id="KW-0175">Coiled coil</keyword>
<dbReference type="Proteomes" id="UP001190700">
    <property type="component" value="Unassembled WGS sequence"/>
</dbReference>
<evidence type="ECO:0000256" key="2">
    <source>
        <dbReference type="ARBA" id="ARBA00023043"/>
    </source>
</evidence>
<comment type="caution">
    <text evidence="5">The sequence shown here is derived from an EMBL/GenBank/DDBJ whole genome shotgun (WGS) entry which is preliminary data.</text>
</comment>
<feature type="non-terminal residue" evidence="5">
    <location>
        <position position="1"/>
    </location>
</feature>
<dbReference type="InterPro" id="IPR002110">
    <property type="entry name" value="Ankyrin_rpt"/>
</dbReference>
<evidence type="ECO:0000256" key="1">
    <source>
        <dbReference type="ARBA" id="ARBA00022737"/>
    </source>
</evidence>
<dbReference type="PROSITE" id="PS50088">
    <property type="entry name" value="ANK_REPEAT"/>
    <property type="match status" value="3"/>
</dbReference>
<dbReference type="EMBL" id="LGRX02004429">
    <property type="protein sequence ID" value="KAK3280354.1"/>
    <property type="molecule type" value="Genomic_DNA"/>
</dbReference>
<evidence type="ECO:0000313" key="5">
    <source>
        <dbReference type="EMBL" id="KAK3280354.1"/>
    </source>
</evidence>
<sequence>SNNTALHVSAHRGDMEVTRILLDNGASAEVKNKDGNAALHFASGKGHKDIVELLLSQGAPVDAGNTGGTLLEDSTPLYWAAAKGHTEVAMLLMDSGATVTPKIKKMLNPSSPRQAIAEDAQSRLGALGRNLGSAMVTVGRASMVGTIAAARAVASTTNAAAGDPTTPTYQQLQELRDKAVKAEEDRAAAEQRALAAEMRCKKSEANLKQLYQILQSERAERYEMEKELEEFHKQKVVNEDEKKVEYSTCQLLTLGGAKTSGKGGLNTDFFAGWL</sequence>
<keyword evidence="2 3" id="KW-0040">ANK repeat</keyword>
<dbReference type="AlphaFoldDB" id="A0AAE0LD39"/>
<dbReference type="Gene3D" id="1.25.40.20">
    <property type="entry name" value="Ankyrin repeat-containing domain"/>
    <property type="match status" value="1"/>
</dbReference>
<evidence type="ECO:0000256" key="3">
    <source>
        <dbReference type="PROSITE-ProRule" id="PRU00023"/>
    </source>
</evidence>
<name>A0AAE0LD39_9CHLO</name>
<feature type="coiled-coil region" evidence="4">
    <location>
        <begin position="172"/>
        <end position="234"/>
    </location>
</feature>
<evidence type="ECO:0000256" key="4">
    <source>
        <dbReference type="SAM" id="Coils"/>
    </source>
</evidence>
<proteinExistence type="predicted"/>
<organism evidence="5 6">
    <name type="scientific">Cymbomonas tetramitiformis</name>
    <dbReference type="NCBI Taxonomy" id="36881"/>
    <lineage>
        <taxon>Eukaryota</taxon>
        <taxon>Viridiplantae</taxon>
        <taxon>Chlorophyta</taxon>
        <taxon>Pyramimonadophyceae</taxon>
        <taxon>Pyramimonadales</taxon>
        <taxon>Pyramimonadaceae</taxon>
        <taxon>Cymbomonas</taxon>
    </lineage>
</organism>
<dbReference type="PANTHER" id="PTHR24126:SF14">
    <property type="entry name" value="ANK_REP_REGION DOMAIN-CONTAINING PROTEIN"/>
    <property type="match status" value="1"/>
</dbReference>
<gene>
    <name evidence="5" type="ORF">CYMTET_11798</name>
</gene>
<keyword evidence="1" id="KW-0677">Repeat</keyword>
<feature type="repeat" description="ANK" evidence="3">
    <location>
        <begin position="72"/>
        <end position="104"/>
    </location>
</feature>
<dbReference type="PRINTS" id="PR01415">
    <property type="entry name" value="ANKYRIN"/>
</dbReference>
<dbReference type="SUPFAM" id="SSF48403">
    <property type="entry name" value="Ankyrin repeat"/>
    <property type="match status" value="1"/>
</dbReference>
<dbReference type="PANTHER" id="PTHR24126">
    <property type="entry name" value="ANKYRIN REPEAT, PH AND SEC7 DOMAIN CONTAINING PROTEIN SECG-RELATED"/>
    <property type="match status" value="1"/>
</dbReference>
<feature type="repeat" description="ANK" evidence="3">
    <location>
        <begin position="1"/>
        <end position="33"/>
    </location>
</feature>
<dbReference type="InterPro" id="IPR036770">
    <property type="entry name" value="Ankyrin_rpt-contain_sf"/>
</dbReference>
<dbReference type="SMART" id="SM00248">
    <property type="entry name" value="ANK"/>
    <property type="match status" value="3"/>
</dbReference>
<keyword evidence="6" id="KW-1185">Reference proteome</keyword>
<reference evidence="5 6" key="1">
    <citation type="journal article" date="2015" name="Genome Biol. Evol.">
        <title>Comparative Genomics of a Bacterivorous Green Alga Reveals Evolutionary Causalities and Consequences of Phago-Mixotrophic Mode of Nutrition.</title>
        <authorList>
            <person name="Burns J.A."/>
            <person name="Paasch A."/>
            <person name="Narechania A."/>
            <person name="Kim E."/>
        </authorList>
    </citation>
    <scope>NUCLEOTIDE SEQUENCE [LARGE SCALE GENOMIC DNA]</scope>
    <source>
        <strain evidence="5 6">PLY_AMNH</strain>
    </source>
</reference>